<reference evidence="2 3" key="1">
    <citation type="submission" date="2023-07" db="EMBL/GenBank/DDBJ databases">
        <title>Novel species in genus Planococcus.</title>
        <authorList>
            <person name="Ning S."/>
        </authorList>
    </citation>
    <scope>NUCLEOTIDE SEQUENCE [LARGE SCALE GENOMIC DNA]</scope>
    <source>
        <strain evidence="2 3">N017</strain>
    </source>
</reference>
<protein>
    <submittedName>
        <fullName evidence="2">Uncharacterized protein</fullName>
    </submittedName>
</protein>
<accession>A0ABT8NB58</accession>
<evidence type="ECO:0000256" key="1">
    <source>
        <dbReference type="SAM" id="Phobius"/>
    </source>
</evidence>
<dbReference type="EMBL" id="JAUJWU010000001">
    <property type="protein sequence ID" value="MDN7245128.1"/>
    <property type="molecule type" value="Genomic_DNA"/>
</dbReference>
<dbReference type="Proteomes" id="UP001172142">
    <property type="component" value="Unassembled WGS sequence"/>
</dbReference>
<comment type="caution">
    <text evidence="2">The sequence shown here is derived from an EMBL/GenBank/DDBJ whole genome shotgun (WGS) entry which is preliminary data.</text>
</comment>
<proteinExistence type="predicted"/>
<feature type="transmembrane region" description="Helical" evidence="1">
    <location>
        <begin position="55"/>
        <end position="73"/>
    </location>
</feature>
<feature type="transmembrane region" description="Helical" evidence="1">
    <location>
        <begin position="32"/>
        <end position="49"/>
    </location>
</feature>
<evidence type="ECO:0000313" key="3">
    <source>
        <dbReference type="Proteomes" id="UP001172142"/>
    </source>
</evidence>
<keyword evidence="3" id="KW-1185">Reference proteome</keyword>
<organism evidence="2 3">
    <name type="scientific">Planococcus shenhongbingii</name>
    <dbReference type="NCBI Taxonomy" id="3058398"/>
    <lineage>
        <taxon>Bacteria</taxon>
        <taxon>Bacillati</taxon>
        <taxon>Bacillota</taxon>
        <taxon>Bacilli</taxon>
        <taxon>Bacillales</taxon>
        <taxon>Caryophanaceae</taxon>
        <taxon>Planococcus</taxon>
    </lineage>
</organism>
<gene>
    <name evidence="2" type="ORF">QWY13_06405</name>
</gene>
<keyword evidence="1" id="KW-0472">Membrane</keyword>
<name>A0ABT8NB58_9BACL</name>
<keyword evidence="1" id="KW-1133">Transmembrane helix</keyword>
<sequence>MSLFLMGILLWSLVIASVILFVYGLWKSSWKALMWSGTAILLPTILIFMGDDGIWFRFSIVVPIAIFAAAYYMKHKTTHQPL</sequence>
<keyword evidence="1" id="KW-0812">Transmembrane</keyword>
<dbReference type="RefSeq" id="WP_301855629.1">
    <property type="nucleotide sequence ID" value="NZ_JAUJWU010000001.1"/>
</dbReference>
<feature type="transmembrane region" description="Helical" evidence="1">
    <location>
        <begin position="6"/>
        <end position="25"/>
    </location>
</feature>
<evidence type="ECO:0000313" key="2">
    <source>
        <dbReference type="EMBL" id="MDN7245128.1"/>
    </source>
</evidence>